<keyword evidence="5" id="KW-0325">Glycoprotein</keyword>
<dbReference type="EMBL" id="JAVRBK010000002">
    <property type="protein sequence ID" value="KAK5647711.1"/>
    <property type="molecule type" value="Genomic_DNA"/>
</dbReference>
<evidence type="ECO:0000259" key="7">
    <source>
        <dbReference type="Pfam" id="PF00135"/>
    </source>
</evidence>
<dbReference type="InterPro" id="IPR029058">
    <property type="entry name" value="AB_hydrolase_fold"/>
</dbReference>
<protein>
    <recommendedName>
        <fullName evidence="6">Carboxylic ester hydrolase</fullName>
        <ecNumber evidence="6">3.1.1.-</ecNumber>
    </recommendedName>
</protein>
<evidence type="ECO:0000256" key="1">
    <source>
        <dbReference type="ARBA" id="ARBA00005964"/>
    </source>
</evidence>
<keyword evidence="9" id="KW-1185">Reference proteome</keyword>
<dbReference type="Pfam" id="PF00135">
    <property type="entry name" value="COesterase"/>
    <property type="match status" value="2"/>
</dbReference>
<sequence length="500" mass="56502">MENPTVIIKCGKIRGKMERDYCDKKYYSFRGIPYAKPPIGSLRFKAPLPPDPWIGTRDATQHGSECCYRDLMLNRIVGSEDCLYLNVYTSQLGFLSLDDPSLEVSGNAGLKDQVMALKWVKENISSFGGDPFNVTIFGESAGATSVHLLILSPLARGSIYKMCLKICLLIYLGFFHKAIIQSGTAFSWWAIGQRTLPLLKSALNIDGLSDKNVLDLLLAMSTEELMELQENVPDKFEASFRRPFGPVVESPLSDFPFLSQEPMKIARSGNYNKVPMIIGFTSREGMLSDMFSKSTKLEGSHIVTDFETTIPHVFNILRGSELSKMLAERIRCFYFGTRNIVEQKNQYYLMQGDSGFVWPTYATINYHLSTSTQPIYLYRMSVETDLNIMKILTQNEYPCACHADDLGYLFVNAFTPPLTPHSIELQTIKRFITLWTNFAKTGNPNPPKQDSLMNVCWSPVEKGKLSYLEIGENLTVGVNPDEERIAFWNELSESLKNNKL</sequence>
<dbReference type="EC" id="3.1.1.-" evidence="6"/>
<evidence type="ECO:0000256" key="2">
    <source>
        <dbReference type="ARBA" id="ARBA00022487"/>
    </source>
</evidence>
<dbReference type="Proteomes" id="UP001329430">
    <property type="component" value="Chromosome 2"/>
</dbReference>
<comment type="caution">
    <text evidence="8">The sequence shown here is derived from an EMBL/GenBank/DDBJ whole genome shotgun (WGS) entry which is preliminary data.</text>
</comment>
<keyword evidence="4" id="KW-1015">Disulfide bond</keyword>
<feature type="domain" description="Carboxylesterase type B" evidence="7">
    <location>
        <begin position="3"/>
        <end position="90"/>
    </location>
</feature>
<evidence type="ECO:0000256" key="3">
    <source>
        <dbReference type="ARBA" id="ARBA00022801"/>
    </source>
</evidence>
<dbReference type="PROSITE" id="PS00122">
    <property type="entry name" value="CARBOXYLESTERASE_B_1"/>
    <property type="match status" value="1"/>
</dbReference>
<reference evidence="8 9" key="1">
    <citation type="journal article" date="2024" name="Insects">
        <title>An Improved Chromosome-Level Genome Assembly of the Firefly Pyrocoelia pectoralis.</title>
        <authorList>
            <person name="Fu X."/>
            <person name="Meyer-Rochow V.B."/>
            <person name="Ballantyne L."/>
            <person name="Zhu X."/>
        </authorList>
    </citation>
    <scope>NUCLEOTIDE SEQUENCE [LARGE SCALE GENOMIC DNA]</scope>
    <source>
        <strain evidence="8">XCY_ONT2</strain>
    </source>
</reference>
<dbReference type="PANTHER" id="PTHR43142">
    <property type="entry name" value="CARBOXYLIC ESTER HYDROLASE"/>
    <property type="match status" value="1"/>
</dbReference>
<dbReference type="InterPro" id="IPR002018">
    <property type="entry name" value="CarbesteraseB"/>
</dbReference>
<dbReference type="AlphaFoldDB" id="A0AAN7VLY8"/>
<dbReference type="Gene3D" id="3.40.50.1820">
    <property type="entry name" value="alpha/beta hydrolase"/>
    <property type="match status" value="2"/>
</dbReference>
<organism evidence="8 9">
    <name type="scientific">Pyrocoelia pectoralis</name>
    <dbReference type="NCBI Taxonomy" id="417401"/>
    <lineage>
        <taxon>Eukaryota</taxon>
        <taxon>Metazoa</taxon>
        <taxon>Ecdysozoa</taxon>
        <taxon>Arthropoda</taxon>
        <taxon>Hexapoda</taxon>
        <taxon>Insecta</taxon>
        <taxon>Pterygota</taxon>
        <taxon>Neoptera</taxon>
        <taxon>Endopterygota</taxon>
        <taxon>Coleoptera</taxon>
        <taxon>Polyphaga</taxon>
        <taxon>Elateriformia</taxon>
        <taxon>Elateroidea</taxon>
        <taxon>Lampyridae</taxon>
        <taxon>Lampyrinae</taxon>
        <taxon>Pyrocoelia</taxon>
    </lineage>
</organism>
<proteinExistence type="inferred from homology"/>
<keyword evidence="3 6" id="KW-0378">Hydrolase</keyword>
<evidence type="ECO:0000256" key="5">
    <source>
        <dbReference type="ARBA" id="ARBA00023180"/>
    </source>
</evidence>
<dbReference type="SUPFAM" id="SSF53474">
    <property type="entry name" value="alpha/beta-Hydrolases"/>
    <property type="match status" value="1"/>
</dbReference>
<dbReference type="PANTHER" id="PTHR43142:SF1">
    <property type="entry name" value="CARBOXYLIC ESTER HYDROLASE"/>
    <property type="match status" value="1"/>
</dbReference>
<evidence type="ECO:0000256" key="6">
    <source>
        <dbReference type="RuleBase" id="RU361235"/>
    </source>
</evidence>
<dbReference type="InterPro" id="IPR019826">
    <property type="entry name" value="Carboxylesterase_B_AS"/>
</dbReference>
<dbReference type="GO" id="GO:0052689">
    <property type="term" value="F:carboxylic ester hydrolase activity"/>
    <property type="evidence" value="ECO:0007669"/>
    <property type="project" value="UniProtKB-KW"/>
</dbReference>
<keyword evidence="2" id="KW-0719">Serine esterase</keyword>
<evidence type="ECO:0000313" key="8">
    <source>
        <dbReference type="EMBL" id="KAK5647711.1"/>
    </source>
</evidence>
<gene>
    <name evidence="8" type="ORF">RI129_002603</name>
</gene>
<name>A0AAN7VLY8_9COLE</name>
<accession>A0AAN7VLY8</accession>
<comment type="similarity">
    <text evidence="1 6">Belongs to the type-B carboxylesterase/lipase family.</text>
</comment>
<feature type="domain" description="Carboxylesterase type B" evidence="7">
    <location>
        <begin position="92"/>
        <end position="488"/>
    </location>
</feature>
<evidence type="ECO:0000313" key="9">
    <source>
        <dbReference type="Proteomes" id="UP001329430"/>
    </source>
</evidence>
<evidence type="ECO:0000256" key="4">
    <source>
        <dbReference type="ARBA" id="ARBA00023157"/>
    </source>
</evidence>